<dbReference type="PANTHER" id="PTHR32108">
    <property type="entry name" value="DNA-DIRECTED RNA POLYMERASE SUBUNIT ALPHA"/>
    <property type="match status" value="1"/>
</dbReference>
<name>A0A2I0IC11_PUNGR</name>
<dbReference type="GO" id="GO:0003676">
    <property type="term" value="F:nucleic acid binding"/>
    <property type="evidence" value="ECO:0007669"/>
    <property type="project" value="InterPro"/>
</dbReference>
<proteinExistence type="predicted"/>
<sequence length="425" mass="47063">MGVTRSGRVYENLEAVNKGKAPTVALGITPEAIPIPQKEVTEEEAEAFMKIIKASEYKVLAAAQVPKEMAPDLIEETVGSIFSNNISFSDDKLPSEGSLTSRMPSACCSGGRAFSLLLGRPWIHSAGAVPSTLHQKLKFIVEKRLITVKGEEDYAIYKETVVPYISIGDDHNLFFHSFDTISVIRNYGKVGPSHSDHMVGKVLLRHNFILGSELGAHGQGINRPIKIEEYKNRRGLGFRPSCHEIIEARRGKHLHRLATHYGRINRGIPVPPLSHFSPGPLHVVEGTLDGPSSDSDDAPVDLPAICVVTEETRSGVYICLAQENEELNNWISVPRYSPDGRVPEIEESLHCLENCQLTSVESTEEINVGTEEEPYTLKIETGLDPTQRARMIDFLKVYQEVFAWSYADMPGLDPSIVKHFLPLDT</sequence>
<gene>
    <name evidence="2" type="ORF">CRG98_038691</name>
</gene>
<reference evidence="2 3" key="1">
    <citation type="submission" date="2017-11" db="EMBL/GenBank/DDBJ databases">
        <title>De-novo sequencing of pomegranate (Punica granatum L.) genome.</title>
        <authorList>
            <person name="Akparov Z."/>
            <person name="Amiraslanov A."/>
            <person name="Hajiyeva S."/>
            <person name="Abbasov M."/>
            <person name="Kaur K."/>
            <person name="Hamwieh A."/>
            <person name="Solovyev V."/>
            <person name="Salamov A."/>
            <person name="Braich B."/>
            <person name="Kosarev P."/>
            <person name="Mahmoud A."/>
            <person name="Hajiyev E."/>
            <person name="Babayeva S."/>
            <person name="Izzatullayeva V."/>
            <person name="Mammadov A."/>
            <person name="Mammadov A."/>
            <person name="Sharifova S."/>
            <person name="Ojaghi J."/>
            <person name="Eynullazada K."/>
            <person name="Bayramov B."/>
            <person name="Abdulazimova A."/>
            <person name="Shahmuradov I."/>
        </authorList>
    </citation>
    <scope>NUCLEOTIDE SEQUENCE [LARGE SCALE GENOMIC DNA]</scope>
    <source>
        <strain evidence="3">cv. AG2017</strain>
        <tissue evidence="2">Leaf</tissue>
    </source>
</reference>
<dbReference type="EMBL" id="PGOL01003465">
    <property type="protein sequence ID" value="PKI40926.1"/>
    <property type="molecule type" value="Genomic_DNA"/>
</dbReference>
<dbReference type="STRING" id="22663.A0A2I0IC11"/>
<dbReference type="InterPro" id="IPR000467">
    <property type="entry name" value="G_patch_dom"/>
</dbReference>
<dbReference type="Proteomes" id="UP000233551">
    <property type="component" value="Unassembled WGS sequence"/>
</dbReference>
<evidence type="ECO:0000313" key="3">
    <source>
        <dbReference type="Proteomes" id="UP000233551"/>
    </source>
</evidence>
<protein>
    <recommendedName>
        <fullName evidence="1">G-patch domain-containing protein</fullName>
    </recommendedName>
</protein>
<organism evidence="2 3">
    <name type="scientific">Punica granatum</name>
    <name type="common">Pomegranate</name>
    <dbReference type="NCBI Taxonomy" id="22663"/>
    <lineage>
        <taxon>Eukaryota</taxon>
        <taxon>Viridiplantae</taxon>
        <taxon>Streptophyta</taxon>
        <taxon>Embryophyta</taxon>
        <taxon>Tracheophyta</taxon>
        <taxon>Spermatophyta</taxon>
        <taxon>Magnoliopsida</taxon>
        <taxon>eudicotyledons</taxon>
        <taxon>Gunneridae</taxon>
        <taxon>Pentapetalae</taxon>
        <taxon>rosids</taxon>
        <taxon>malvids</taxon>
        <taxon>Myrtales</taxon>
        <taxon>Lythraceae</taxon>
        <taxon>Punica</taxon>
    </lineage>
</organism>
<dbReference type="AlphaFoldDB" id="A0A2I0IC11"/>
<evidence type="ECO:0000313" key="2">
    <source>
        <dbReference type="EMBL" id="PKI40926.1"/>
    </source>
</evidence>
<dbReference type="PROSITE" id="PS50174">
    <property type="entry name" value="G_PATCH"/>
    <property type="match status" value="1"/>
</dbReference>
<comment type="caution">
    <text evidence="2">The sequence shown here is derived from an EMBL/GenBank/DDBJ whole genome shotgun (WGS) entry which is preliminary data.</text>
</comment>
<accession>A0A2I0IC11</accession>
<keyword evidence="3" id="KW-1185">Reference proteome</keyword>
<dbReference type="PANTHER" id="PTHR32108:SF9">
    <property type="entry name" value="REVERSE TRANSCRIPTASE RNASE H-LIKE DOMAIN-CONTAINING PROTEIN"/>
    <property type="match status" value="1"/>
</dbReference>
<feature type="domain" description="G-patch" evidence="1">
    <location>
        <begin position="195"/>
        <end position="241"/>
    </location>
</feature>
<evidence type="ECO:0000259" key="1">
    <source>
        <dbReference type="PROSITE" id="PS50174"/>
    </source>
</evidence>